<protein>
    <submittedName>
        <fullName evidence="1">Uncharacterized protein</fullName>
    </submittedName>
</protein>
<evidence type="ECO:0000313" key="1">
    <source>
        <dbReference type="EMBL" id="CAH1388847.1"/>
    </source>
</evidence>
<reference evidence="1" key="1">
    <citation type="submission" date="2022-01" db="EMBL/GenBank/DDBJ databases">
        <authorList>
            <person name="King R."/>
        </authorList>
    </citation>
    <scope>NUCLEOTIDE SEQUENCE</scope>
</reference>
<dbReference type="Pfam" id="PF15929">
    <property type="entry name" value="Myofilin"/>
    <property type="match status" value="2"/>
</dbReference>
<sequence length="394" mass="47057">MLLHNHLDMIGRNEPIQRKARFWQSYVRALKGPKYPMSERKVCFSQSGAHSISTDDIRAPEASHYSRYPSPRGIFRPLAEFPTFKSIFDDPIAPSDRISSPGYRYLPISRDTYGLSPRNIYPHHYSSLDRVPRYDRDYSNQIQGEFKLDQHGHFQYEYFKAPSDWDAEEGREPDQKYLNPAYRRRGLPLIKEYEIGPDGSKVPLYTHTGHPIYSRGGFKRPMTELYEPSPWIPISRETRVPWWWSYPQYRPFEAPYVPMKHSPYFLRDSFLSPVKRSYLWKQHPIRPFSEYEIGDDGRKYPLYGYSGKPTYLGSGEWLRPLRDLLEPSPHMPLSRITRDPWWWSYINWKPTPYIPLKHLPSYLRNSYLSHIKRNYLWNKHPIRPFFNKPLSLIY</sequence>
<name>A0A9P0H1I6_NEZVI</name>
<evidence type="ECO:0000313" key="2">
    <source>
        <dbReference type="Proteomes" id="UP001152798"/>
    </source>
</evidence>
<organism evidence="1 2">
    <name type="scientific">Nezara viridula</name>
    <name type="common">Southern green stink bug</name>
    <name type="synonym">Cimex viridulus</name>
    <dbReference type="NCBI Taxonomy" id="85310"/>
    <lineage>
        <taxon>Eukaryota</taxon>
        <taxon>Metazoa</taxon>
        <taxon>Ecdysozoa</taxon>
        <taxon>Arthropoda</taxon>
        <taxon>Hexapoda</taxon>
        <taxon>Insecta</taxon>
        <taxon>Pterygota</taxon>
        <taxon>Neoptera</taxon>
        <taxon>Paraneoptera</taxon>
        <taxon>Hemiptera</taxon>
        <taxon>Heteroptera</taxon>
        <taxon>Panheteroptera</taxon>
        <taxon>Pentatomomorpha</taxon>
        <taxon>Pentatomoidea</taxon>
        <taxon>Pentatomidae</taxon>
        <taxon>Pentatominae</taxon>
        <taxon>Nezara</taxon>
    </lineage>
</organism>
<dbReference type="OrthoDB" id="6328862at2759"/>
<keyword evidence="2" id="KW-1185">Reference proteome</keyword>
<proteinExistence type="predicted"/>
<dbReference type="AlphaFoldDB" id="A0A9P0H1I6"/>
<accession>A0A9P0H1I6</accession>
<dbReference type="EMBL" id="OV725077">
    <property type="protein sequence ID" value="CAH1388847.1"/>
    <property type="molecule type" value="Genomic_DNA"/>
</dbReference>
<dbReference type="Proteomes" id="UP001152798">
    <property type="component" value="Chromosome 1"/>
</dbReference>
<gene>
    <name evidence="1" type="ORF">NEZAVI_LOCUS376</name>
</gene>
<dbReference type="InterPro" id="IPR031828">
    <property type="entry name" value="Myofilin"/>
</dbReference>